<protein>
    <recommendedName>
        <fullName evidence="1">TfoX N-terminal domain-containing protein</fullName>
    </recommendedName>
</protein>
<keyword evidence="3" id="KW-1185">Reference proteome</keyword>
<dbReference type="InterPro" id="IPR007076">
    <property type="entry name" value="TfoX_N"/>
</dbReference>
<dbReference type="SUPFAM" id="SSF159894">
    <property type="entry name" value="YgaC/TfoX-N like"/>
    <property type="match status" value="1"/>
</dbReference>
<accession>A0A1X7BRP3</accession>
<feature type="domain" description="TfoX N-terminal" evidence="1">
    <location>
        <begin position="15"/>
        <end position="101"/>
    </location>
</feature>
<name>A0A1X7BRP3_9RHOB</name>
<dbReference type="RefSeq" id="WP_085800217.1">
    <property type="nucleotide sequence ID" value="NZ_FWXB01000006.1"/>
</dbReference>
<evidence type="ECO:0000313" key="2">
    <source>
        <dbReference type="EMBL" id="SMC12273.1"/>
    </source>
</evidence>
<dbReference type="Gene3D" id="3.30.1460.30">
    <property type="entry name" value="YgaC/TfoX-N like chaperone"/>
    <property type="match status" value="1"/>
</dbReference>
<sequence>MAYDEGLAELMRGDLAELPGLTEKKMFGGLCFLQHGNMICGVHAGGAMFRVGKENEAAALDLNGVGPMTFTGRKMGGMVDADDGAMADDRIRHELVSLALGFVATLPPK</sequence>
<gene>
    <name evidence="2" type="ORF">ROA7745_02097</name>
</gene>
<evidence type="ECO:0000313" key="3">
    <source>
        <dbReference type="Proteomes" id="UP000193224"/>
    </source>
</evidence>
<dbReference type="Proteomes" id="UP000193224">
    <property type="component" value="Unassembled WGS sequence"/>
</dbReference>
<reference evidence="2 3" key="1">
    <citation type="submission" date="2017-03" db="EMBL/GenBank/DDBJ databases">
        <authorList>
            <person name="Afonso C.L."/>
            <person name="Miller P.J."/>
            <person name="Scott M.A."/>
            <person name="Spackman E."/>
            <person name="Goraichik I."/>
            <person name="Dimitrov K.M."/>
            <person name="Suarez D.L."/>
            <person name="Swayne D.E."/>
        </authorList>
    </citation>
    <scope>NUCLEOTIDE SEQUENCE [LARGE SCALE GENOMIC DNA]</scope>
    <source>
        <strain evidence="2 3">CECT 7745</strain>
    </source>
</reference>
<dbReference type="AlphaFoldDB" id="A0A1X7BRP3"/>
<organism evidence="2 3">
    <name type="scientific">Roseovarius aestuarii</name>
    <dbReference type="NCBI Taxonomy" id="475083"/>
    <lineage>
        <taxon>Bacteria</taxon>
        <taxon>Pseudomonadati</taxon>
        <taxon>Pseudomonadota</taxon>
        <taxon>Alphaproteobacteria</taxon>
        <taxon>Rhodobacterales</taxon>
        <taxon>Roseobacteraceae</taxon>
        <taxon>Roseovarius</taxon>
    </lineage>
</organism>
<dbReference type="Pfam" id="PF04993">
    <property type="entry name" value="TfoX_N"/>
    <property type="match status" value="1"/>
</dbReference>
<dbReference type="EMBL" id="FWXB01000006">
    <property type="protein sequence ID" value="SMC12273.1"/>
    <property type="molecule type" value="Genomic_DNA"/>
</dbReference>
<evidence type="ECO:0000259" key="1">
    <source>
        <dbReference type="Pfam" id="PF04993"/>
    </source>
</evidence>
<dbReference type="OrthoDB" id="214902at2"/>
<proteinExistence type="predicted"/>